<protein>
    <submittedName>
        <fullName evidence="2">Glycosyltransferase EpsJ</fullName>
        <ecNumber evidence="2">2.4.-.-</ecNumber>
    </submittedName>
</protein>
<evidence type="ECO:0000259" key="1">
    <source>
        <dbReference type="Pfam" id="PF00535"/>
    </source>
</evidence>
<keyword evidence="3" id="KW-1185">Reference proteome</keyword>
<dbReference type="EC" id="2.4.-.-" evidence="2"/>
<dbReference type="Proteomes" id="UP000077428">
    <property type="component" value="Unassembled WGS sequence"/>
</dbReference>
<dbReference type="InterPro" id="IPR007554">
    <property type="entry name" value="Glycerophosphate_synth"/>
</dbReference>
<dbReference type="SUPFAM" id="SSF53756">
    <property type="entry name" value="UDP-Glycosyltransferase/glycogen phosphorylase"/>
    <property type="match status" value="1"/>
</dbReference>
<dbReference type="PANTHER" id="PTHR22916:SF3">
    <property type="entry name" value="UDP-GLCNAC:BETAGAL BETA-1,3-N-ACETYLGLUCOSAMINYLTRANSFERASE-LIKE PROTEIN 1"/>
    <property type="match status" value="1"/>
</dbReference>
<dbReference type="OrthoDB" id="46222at2157"/>
<dbReference type="PATRIC" id="fig|66851.6.peg.2114"/>
<dbReference type="GO" id="GO:0016020">
    <property type="term" value="C:membrane"/>
    <property type="evidence" value="ECO:0007669"/>
    <property type="project" value="InterPro"/>
</dbReference>
<dbReference type="PANTHER" id="PTHR22916">
    <property type="entry name" value="GLYCOSYLTRANSFERASE"/>
    <property type="match status" value="1"/>
</dbReference>
<dbReference type="SUPFAM" id="SSF53448">
    <property type="entry name" value="Nucleotide-diphospho-sugar transferases"/>
    <property type="match status" value="1"/>
</dbReference>
<evidence type="ECO:0000313" key="3">
    <source>
        <dbReference type="Proteomes" id="UP000077428"/>
    </source>
</evidence>
<accession>A0A165Z3V5</accession>
<dbReference type="GO" id="GO:0047355">
    <property type="term" value="F:CDP-glycerol glycerophosphotransferase activity"/>
    <property type="evidence" value="ECO:0007669"/>
    <property type="project" value="InterPro"/>
</dbReference>
<dbReference type="Pfam" id="PF04464">
    <property type="entry name" value="Glyphos_transf"/>
    <property type="match status" value="1"/>
</dbReference>
<evidence type="ECO:0000313" key="2">
    <source>
        <dbReference type="EMBL" id="KZX10214.1"/>
    </source>
</evidence>
<name>A0A165Z3V5_METOA</name>
<dbReference type="Pfam" id="PF00535">
    <property type="entry name" value="Glycos_transf_2"/>
    <property type="match status" value="1"/>
</dbReference>
<sequence>MFKFSVVIAIRNSDVWLKESIGSIINQSLDFKDNIQIILVNDASLDLSEDICLKYKAKYPHNIKYIANKEHLGVSQSRNLGLKHATGEYVTFIDSDDFVSLNAFFNVYNFFKKHDGMDIVSIPIFFKGDKKGEHILNFKYEKNQVVDLTKNPNYIQLSASSSFFKREKIKDLEFDPRLHISEDVTFINQLLLENPKIGFCKDAKYFYRKRLNKTSVLDNALFDKYYFIPRLKYYFKYLIDESLKYYSSVPLFIQYTLMYDLQWIFEISTLDNILGDRECIEFKKLLYDILQYIDDEVICSQFGIANDLKAHITYYKHWYEIKNNHEDISNNLIEKLDLNTVYLDIFEIKDDVLYIMGVLKSYFADIDIYCIVDGEKVKTNKIDFPQRKEYSLGNSRNINNNFEISISLTKDKHEISFDSSLDNFDNLNIDFSRPCNFSKITSYQKSENFLSILKDNSIIIKPYKTRSWIKQEIKTLKSMFAKHEQGFRTGIILRALYLLAYPFLYKKHIWLFMDRPFIADDNGKILYEYAIKQDENVKKYFVVGKGKYFDEVSKWDGAKIIPFNSIRHKLLGLFAEKIITSHPDNSVIYPFWGNYPHFAGILKSQSIFLQHGVTKDNVSSWLKKYDINLSMLVTVSKKELESFLRYPYHYDKQILKLTGFPRFDKLNNDIIKKQIVIMPSWRRYLKNRPEEFILTSKYFITFDSLINNKKLHEACEKYGYEIIFKPHPNTYEFIDLFDSDYVKIDYENKNYVDFFNSSSLLITDYSSVAFDFAYLKKPVLYYHYSDDYHFDLKESYFDYESMGFGEIANDEDTLVSLIIGYMENDCNIKEKYLKNIKNFFSFDDNNSCKRVYNEIKKL</sequence>
<organism evidence="2 3">
    <name type="scientific">Methanobrevibacter oralis</name>
    <dbReference type="NCBI Taxonomy" id="66851"/>
    <lineage>
        <taxon>Archaea</taxon>
        <taxon>Methanobacteriati</taxon>
        <taxon>Methanobacteriota</taxon>
        <taxon>Methanomada group</taxon>
        <taxon>Methanobacteria</taxon>
        <taxon>Methanobacteriales</taxon>
        <taxon>Methanobacteriaceae</taxon>
        <taxon>Methanobrevibacter</taxon>
    </lineage>
</organism>
<proteinExistence type="predicted"/>
<dbReference type="Gene3D" id="3.90.550.10">
    <property type="entry name" value="Spore Coat Polysaccharide Biosynthesis Protein SpsA, Chain A"/>
    <property type="match status" value="1"/>
</dbReference>
<dbReference type="STRING" id="66851.MBORA_19290"/>
<dbReference type="InterPro" id="IPR029044">
    <property type="entry name" value="Nucleotide-diphossugar_trans"/>
</dbReference>
<dbReference type="Gene3D" id="3.40.50.12580">
    <property type="match status" value="1"/>
</dbReference>
<dbReference type="InterPro" id="IPR043148">
    <property type="entry name" value="TagF_C"/>
</dbReference>
<keyword evidence="2" id="KW-0808">Transferase</keyword>
<keyword evidence="2" id="KW-0328">Glycosyltransferase</keyword>
<dbReference type="InterPro" id="IPR001173">
    <property type="entry name" value="Glyco_trans_2-like"/>
</dbReference>
<feature type="domain" description="Glycosyltransferase 2-like" evidence="1">
    <location>
        <begin position="5"/>
        <end position="167"/>
    </location>
</feature>
<dbReference type="CDD" id="cd00761">
    <property type="entry name" value="Glyco_tranf_GTA_type"/>
    <property type="match status" value="1"/>
</dbReference>
<dbReference type="EMBL" id="LWMU01000125">
    <property type="protein sequence ID" value="KZX10214.1"/>
    <property type="molecule type" value="Genomic_DNA"/>
</dbReference>
<dbReference type="GO" id="GO:0016758">
    <property type="term" value="F:hexosyltransferase activity"/>
    <property type="evidence" value="ECO:0007669"/>
    <property type="project" value="UniProtKB-ARBA"/>
</dbReference>
<reference evidence="3" key="1">
    <citation type="journal article" date="2016" name="Genome Announc.">
        <title>Draft Genome Sequences of Methanobrevibacter curvatus DSM11111, Methanobrevibacter cuticularis DSM11139, Methanobrevibacter filiformis DSM11501, and Methanobrevibacter oralis DSM7256.</title>
        <authorList>
            <person name="Poehlein A."/>
            <person name="Seedorf H."/>
        </authorList>
    </citation>
    <scope>NUCLEOTIDE SEQUENCE [LARGE SCALE GENOMIC DNA]</scope>
    <source>
        <strain evidence="3">DSM 7256 / JCM 30027 / ZR</strain>
    </source>
</reference>
<dbReference type="AlphaFoldDB" id="A0A165Z3V5"/>
<gene>
    <name evidence="2" type="primary">epsJ_6</name>
    <name evidence="2" type="ORF">MBORA_19290</name>
</gene>
<dbReference type="RefSeq" id="WP_042691602.1">
    <property type="nucleotide sequence ID" value="NZ_CABMAB010000002.1"/>
</dbReference>
<comment type="caution">
    <text evidence="2">The sequence shown here is derived from an EMBL/GenBank/DDBJ whole genome shotgun (WGS) entry which is preliminary data.</text>
</comment>